<dbReference type="Gene3D" id="3.40.50.970">
    <property type="match status" value="2"/>
</dbReference>
<dbReference type="CDD" id="cd02005">
    <property type="entry name" value="TPP_PDC_IPDC"/>
    <property type="match status" value="1"/>
</dbReference>
<evidence type="ECO:0000256" key="5">
    <source>
        <dbReference type="ARBA" id="ARBA00022842"/>
    </source>
</evidence>
<dbReference type="EMBL" id="HE580271">
    <property type="protein sequence ID" value="CCD24986.1"/>
    <property type="molecule type" value="Genomic_DNA"/>
</dbReference>
<evidence type="ECO:0000256" key="7">
    <source>
        <dbReference type="ARBA" id="ARBA00023239"/>
    </source>
</evidence>
<dbReference type="FunFam" id="3.40.50.970:FF:000019">
    <property type="entry name" value="Pyruvate decarboxylase isozyme"/>
    <property type="match status" value="1"/>
</dbReference>
<dbReference type="PIRSF" id="PIRSF036565">
    <property type="entry name" value="Pyruvt_ip_decrb"/>
    <property type="match status" value="1"/>
</dbReference>
<dbReference type="CDD" id="cd07038">
    <property type="entry name" value="TPP_PYR_PDC_IPDC_like"/>
    <property type="match status" value="1"/>
</dbReference>
<feature type="domain" description="Thiamine pyrophosphate enzyme N-terminal TPP-binding" evidence="13">
    <location>
        <begin position="14"/>
        <end position="117"/>
    </location>
</feature>
<keyword evidence="5 8" id="KW-0460">Magnesium</keyword>
<dbReference type="eggNOG" id="KOG1184">
    <property type="taxonomic scope" value="Eukaryota"/>
</dbReference>
<comment type="similarity">
    <text evidence="2 9">Belongs to the TPP enzyme family.</text>
</comment>
<keyword evidence="7" id="KW-0456">Lyase</keyword>
<proteinExistence type="inferred from homology"/>
<keyword evidence="4" id="KW-0210">Decarboxylase</keyword>
<dbReference type="OrthoDB" id="3970464at2759"/>
<feature type="compositionally biased region" description="Polar residues" evidence="10">
    <location>
        <begin position="596"/>
        <end position="605"/>
    </location>
</feature>
<evidence type="ECO:0000256" key="3">
    <source>
        <dbReference type="ARBA" id="ARBA00022723"/>
    </source>
</evidence>
<evidence type="ECO:0000313" key="15">
    <source>
        <dbReference type="Proteomes" id="UP000000689"/>
    </source>
</evidence>
<dbReference type="InterPro" id="IPR029061">
    <property type="entry name" value="THDP-binding"/>
</dbReference>
<dbReference type="Pfam" id="PF02776">
    <property type="entry name" value="TPP_enzyme_N"/>
    <property type="match status" value="1"/>
</dbReference>
<accession>G0WB66</accession>
<dbReference type="GO" id="GO:0061629">
    <property type="term" value="F:RNA polymerase II-specific DNA-binding transcription factor binding"/>
    <property type="evidence" value="ECO:0007669"/>
    <property type="project" value="EnsemblFungi"/>
</dbReference>
<dbReference type="FunFam" id="3.40.50.970:FF:000024">
    <property type="entry name" value="Pyruvate decarboxylase isozyme"/>
    <property type="match status" value="1"/>
</dbReference>
<dbReference type="GO" id="GO:0005829">
    <property type="term" value="C:cytosol"/>
    <property type="evidence" value="ECO:0007669"/>
    <property type="project" value="TreeGrafter"/>
</dbReference>
<dbReference type="GeneID" id="11498876"/>
<protein>
    <recommendedName>
        <fullName evidence="16">Pyruvate decarboxylase</fullName>
    </recommendedName>
</protein>
<dbReference type="PANTHER" id="PTHR43452">
    <property type="entry name" value="PYRUVATE DECARBOXYLASE"/>
    <property type="match status" value="1"/>
</dbReference>
<name>G0WB66_NAUDC</name>
<dbReference type="InterPro" id="IPR047213">
    <property type="entry name" value="TPP_PYR_PDC_IPDC-like"/>
</dbReference>
<sequence>MSYTNTNDIPSYITIAEYIFHRLKQLKIETIFGLPGEFNMPLIDKLYKIPQLRWAGDANELNAAYAADGYSRLKGLGVLVTTFGVGELSAINGVAGSFAEHVGLLHIVGMPPTSAQTKQLLLHHTLGNGDYNVFWRIASEVACHTVIINDTDLCFMEVDKCIEIAWKRQKPVYIGIPVNQVDIPVRSLHLNVPLTLSPDMNLNDIGNDVVQLLLQKIYKSTHPVIIVDGCIIRHGCIDEMEEFIQRTKFPVFVTPMGKGAIDENNPNFKGVFTGSISSPSVREVVDFADFLMVMGCMLAAFNTSTFHFGYKSKNRALLYSDSIKFNNATYPDVYLKPLLQSLLQNLDESQINYVPKETPKMIIPKRELPDDELLRQEWVWNEISHWFQEGDIIITETGTSAFGINQTRFPNEAQGISQALWGSVGYSLGACLGSLFAVQEFQRDHNHDFHHHTQKSEKHRVILFVGDGAFQLTMQELSTIVRWKLTPYIFILNNHGYSVDRILHHRSDASYYDIQQWDYLNLMNTFNATDADTRKIITVGDMKDMLRDPEFAVDNRIRMIEVMLPSMDVPKALVDTWKKEKEKYKRALESPYSDYVTETPNSDGSLRNKRPRIGETPESDF</sequence>
<dbReference type="STRING" id="1071378.G0WB66"/>
<dbReference type="HOGENOM" id="CLU_013748_0_2_1"/>
<dbReference type="InterPro" id="IPR012000">
    <property type="entry name" value="Thiamin_PyroP_enz_cen_dom"/>
</dbReference>
<feature type="domain" description="Thiamine pyrophosphate enzyme TPP-binding" evidence="12">
    <location>
        <begin position="400"/>
        <end position="535"/>
    </location>
</feature>
<dbReference type="Pfam" id="PF00205">
    <property type="entry name" value="TPP_enzyme_M"/>
    <property type="match status" value="1"/>
</dbReference>
<dbReference type="Gene3D" id="3.40.50.1220">
    <property type="entry name" value="TPP-binding domain"/>
    <property type="match status" value="1"/>
</dbReference>
<keyword evidence="6 9" id="KW-0786">Thiamine pyrophosphate</keyword>
<evidence type="ECO:0000259" key="13">
    <source>
        <dbReference type="Pfam" id="PF02776"/>
    </source>
</evidence>
<dbReference type="RefSeq" id="XP_003670229.1">
    <property type="nucleotide sequence ID" value="XM_003670181.1"/>
</dbReference>
<keyword evidence="3 8" id="KW-0479">Metal-binding</keyword>
<organism evidence="14 15">
    <name type="scientific">Naumovozyma dairenensis (strain ATCC 10597 / BCRC 20456 / CBS 421 / NBRC 0211 / NRRL Y-12639)</name>
    <name type="common">Saccharomyces dairenensis</name>
    <dbReference type="NCBI Taxonomy" id="1071378"/>
    <lineage>
        <taxon>Eukaryota</taxon>
        <taxon>Fungi</taxon>
        <taxon>Dikarya</taxon>
        <taxon>Ascomycota</taxon>
        <taxon>Saccharomycotina</taxon>
        <taxon>Saccharomycetes</taxon>
        <taxon>Saccharomycetales</taxon>
        <taxon>Saccharomycetaceae</taxon>
        <taxon>Naumovozyma</taxon>
    </lineage>
</organism>
<comment type="cofactor">
    <cofactor evidence="1">
        <name>thiamine diphosphate</name>
        <dbReference type="ChEBI" id="CHEBI:58937"/>
    </cofactor>
</comment>
<dbReference type="SUPFAM" id="SSF52467">
    <property type="entry name" value="DHS-like NAD/FAD-binding domain"/>
    <property type="match status" value="1"/>
</dbReference>
<dbReference type="GO" id="GO:0000287">
    <property type="term" value="F:magnesium ion binding"/>
    <property type="evidence" value="ECO:0007669"/>
    <property type="project" value="InterPro"/>
</dbReference>
<dbReference type="InterPro" id="IPR029035">
    <property type="entry name" value="DHS-like_NAD/FAD-binding_dom"/>
</dbReference>
<evidence type="ECO:0000256" key="6">
    <source>
        <dbReference type="ARBA" id="ARBA00023052"/>
    </source>
</evidence>
<dbReference type="GO" id="GO:0030976">
    <property type="term" value="F:thiamine pyrophosphate binding"/>
    <property type="evidence" value="ECO:0007669"/>
    <property type="project" value="InterPro"/>
</dbReference>
<dbReference type="GO" id="GO:0016831">
    <property type="term" value="F:carboxy-lyase activity"/>
    <property type="evidence" value="ECO:0007669"/>
    <property type="project" value="UniProtKB-KW"/>
</dbReference>
<reference evidence="14 15" key="1">
    <citation type="journal article" date="2011" name="Proc. Natl. Acad. Sci. U.S.A.">
        <title>Evolutionary erosion of yeast sex chromosomes by mating-type switching accidents.</title>
        <authorList>
            <person name="Gordon J.L."/>
            <person name="Armisen D."/>
            <person name="Proux-Wera E."/>
            <person name="Oheigeartaigh S.S."/>
            <person name="Byrne K.P."/>
            <person name="Wolfe K.H."/>
        </authorList>
    </citation>
    <scope>NUCLEOTIDE SEQUENCE [LARGE SCALE GENOMIC DNA]</scope>
    <source>
        <strain evidence="15">ATCC 10597 / BCRC 20456 / CBS 421 / NBRC 0211 / NRRL Y-12639</strain>
    </source>
</reference>
<dbReference type="PANTHER" id="PTHR43452:SF30">
    <property type="entry name" value="PYRUVATE DECARBOXYLASE ISOZYME 1-RELATED"/>
    <property type="match status" value="1"/>
</dbReference>
<evidence type="ECO:0000259" key="11">
    <source>
        <dbReference type="Pfam" id="PF00205"/>
    </source>
</evidence>
<feature type="domain" description="Thiamine pyrophosphate enzyme central" evidence="11">
    <location>
        <begin position="212"/>
        <end position="332"/>
    </location>
</feature>
<feature type="region of interest" description="Disordered" evidence="10">
    <location>
        <begin position="589"/>
        <end position="621"/>
    </location>
</feature>
<evidence type="ECO:0008006" key="16">
    <source>
        <dbReference type="Google" id="ProtNLM"/>
    </source>
</evidence>
<comment type="cofactor">
    <cofactor evidence="8">
        <name>Mg(2+)</name>
        <dbReference type="ChEBI" id="CHEBI:18420"/>
    </cofactor>
    <text evidence="8">Binds 1 Mg(2+) per subunit.</text>
</comment>
<dbReference type="InterPro" id="IPR011766">
    <property type="entry name" value="TPP_enzyme_TPP-bd"/>
</dbReference>
<evidence type="ECO:0000256" key="4">
    <source>
        <dbReference type="ARBA" id="ARBA00022793"/>
    </source>
</evidence>
<dbReference type="AlphaFoldDB" id="G0WB66"/>
<gene>
    <name evidence="14" type="primary">NDAI0E01700</name>
    <name evidence="14" type="ordered locus">NDAI_0E01700</name>
</gene>
<dbReference type="GO" id="GO:0090180">
    <property type="term" value="P:positive regulation of thiamine biosynthetic process"/>
    <property type="evidence" value="ECO:0007669"/>
    <property type="project" value="EnsemblFungi"/>
</dbReference>
<keyword evidence="15" id="KW-1185">Reference proteome</keyword>
<dbReference type="GO" id="GO:0045944">
    <property type="term" value="P:positive regulation of transcription by RNA polymerase II"/>
    <property type="evidence" value="ECO:0007669"/>
    <property type="project" value="EnsemblFungi"/>
</dbReference>
<evidence type="ECO:0000313" key="14">
    <source>
        <dbReference type="EMBL" id="CCD24986.1"/>
    </source>
</evidence>
<dbReference type="InterPro" id="IPR012001">
    <property type="entry name" value="Thiamin_PyroP_enz_TPP-bd_dom"/>
</dbReference>
<dbReference type="KEGG" id="ndi:NDAI_0E01700"/>
<dbReference type="InterPro" id="IPR012110">
    <property type="entry name" value="PDC/IPDC-like"/>
</dbReference>
<feature type="binding site" evidence="8">
    <location>
        <position position="496"/>
    </location>
    <ligand>
        <name>Mg(2+)</name>
        <dbReference type="ChEBI" id="CHEBI:18420"/>
    </ligand>
</feature>
<dbReference type="GO" id="GO:0005634">
    <property type="term" value="C:nucleus"/>
    <property type="evidence" value="ECO:0007669"/>
    <property type="project" value="EnsemblFungi"/>
</dbReference>
<evidence type="ECO:0000256" key="2">
    <source>
        <dbReference type="ARBA" id="ARBA00007812"/>
    </source>
</evidence>
<dbReference type="SUPFAM" id="SSF52518">
    <property type="entry name" value="Thiamin diphosphate-binding fold (THDP-binding)"/>
    <property type="match status" value="2"/>
</dbReference>
<feature type="binding site" evidence="8">
    <location>
        <position position="467"/>
    </location>
    <ligand>
        <name>Mg(2+)</name>
        <dbReference type="ChEBI" id="CHEBI:18420"/>
    </ligand>
</feature>
<evidence type="ECO:0000256" key="9">
    <source>
        <dbReference type="RuleBase" id="RU362132"/>
    </source>
</evidence>
<evidence type="ECO:0000256" key="8">
    <source>
        <dbReference type="PIRSR" id="PIRSR036565-2"/>
    </source>
</evidence>
<evidence type="ECO:0000256" key="10">
    <source>
        <dbReference type="SAM" id="MobiDB-lite"/>
    </source>
</evidence>
<dbReference type="Pfam" id="PF02775">
    <property type="entry name" value="TPP_enzyme_C"/>
    <property type="match status" value="1"/>
</dbReference>
<evidence type="ECO:0000256" key="1">
    <source>
        <dbReference type="ARBA" id="ARBA00001964"/>
    </source>
</evidence>
<dbReference type="GO" id="GO:0019752">
    <property type="term" value="P:carboxylic acid metabolic process"/>
    <property type="evidence" value="ECO:0007669"/>
    <property type="project" value="UniProtKB-ARBA"/>
</dbReference>
<dbReference type="OMA" id="LRQEWVW"/>
<evidence type="ECO:0000259" key="12">
    <source>
        <dbReference type="Pfam" id="PF02775"/>
    </source>
</evidence>
<dbReference type="Proteomes" id="UP000000689">
    <property type="component" value="Chromosome 5"/>
</dbReference>
<dbReference type="InterPro" id="IPR047214">
    <property type="entry name" value="TPP_PDC_IPDC"/>
</dbReference>
<feature type="binding site" evidence="8">
    <location>
        <position position="494"/>
    </location>
    <ligand>
        <name>Mg(2+)</name>
        <dbReference type="ChEBI" id="CHEBI:18420"/>
    </ligand>
</feature>